<keyword evidence="1" id="KW-0732">Signal</keyword>
<organism evidence="2 3">
    <name type="scientific">Rhododendron griersonianum</name>
    <dbReference type="NCBI Taxonomy" id="479676"/>
    <lineage>
        <taxon>Eukaryota</taxon>
        <taxon>Viridiplantae</taxon>
        <taxon>Streptophyta</taxon>
        <taxon>Embryophyta</taxon>
        <taxon>Tracheophyta</taxon>
        <taxon>Spermatophyta</taxon>
        <taxon>Magnoliopsida</taxon>
        <taxon>eudicotyledons</taxon>
        <taxon>Gunneridae</taxon>
        <taxon>Pentapetalae</taxon>
        <taxon>asterids</taxon>
        <taxon>Ericales</taxon>
        <taxon>Ericaceae</taxon>
        <taxon>Ericoideae</taxon>
        <taxon>Rhodoreae</taxon>
        <taxon>Rhododendron</taxon>
    </lineage>
</organism>
<dbReference type="AlphaFoldDB" id="A0AAV6JVC4"/>
<feature type="chain" id="PRO_5043518160" evidence="1">
    <location>
        <begin position="26"/>
        <end position="143"/>
    </location>
</feature>
<accession>A0AAV6JVC4</accession>
<comment type="caution">
    <text evidence="2">The sequence shown here is derived from an EMBL/GenBank/DDBJ whole genome shotgun (WGS) entry which is preliminary data.</text>
</comment>
<gene>
    <name evidence="2" type="ORF">RHGRI_016764</name>
</gene>
<protein>
    <submittedName>
        <fullName evidence="2">Uncharacterized protein</fullName>
    </submittedName>
</protein>
<dbReference type="EMBL" id="JACTNZ010000006">
    <property type="protein sequence ID" value="KAG5544120.1"/>
    <property type="molecule type" value="Genomic_DNA"/>
</dbReference>
<evidence type="ECO:0000313" key="2">
    <source>
        <dbReference type="EMBL" id="KAG5544120.1"/>
    </source>
</evidence>
<proteinExistence type="predicted"/>
<reference evidence="2 3" key="1">
    <citation type="submission" date="2020-08" db="EMBL/GenBank/DDBJ databases">
        <title>Plant Genome Project.</title>
        <authorList>
            <person name="Zhang R.-G."/>
        </authorList>
    </citation>
    <scope>NUCLEOTIDE SEQUENCE [LARGE SCALE GENOMIC DNA]</scope>
    <source>
        <strain evidence="2">WSP0</strain>
        <tissue evidence="2">Leaf</tissue>
    </source>
</reference>
<keyword evidence="3" id="KW-1185">Reference proteome</keyword>
<sequence length="143" mass="16621">MIQFSPLSLTLLALISSILYEPSCSSIINPSKAKQVSSQPRAFVYEGFLTDEKCNHLISLEFELHLKQVFCIYDIEEMVIRMADRVWTVPIDDLRRDAQIFSNFVAALQLQFLDYLLVIMLSTVEFRLVMRKDVDTEKIYPCF</sequence>
<feature type="signal peptide" evidence="1">
    <location>
        <begin position="1"/>
        <end position="25"/>
    </location>
</feature>
<evidence type="ECO:0000313" key="3">
    <source>
        <dbReference type="Proteomes" id="UP000823749"/>
    </source>
</evidence>
<dbReference type="Proteomes" id="UP000823749">
    <property type="component" value="Chromosome 6"/>
</dbReference>
<name>A0AAV6JVC4_9ERIC</name>
<evidence type="ECO:0000256" key="1">
    <source>
        <dbReference type="SAM" id="SignalP"/>
    </source>
</evidence>